<proteinExistence type="predicted"/>
<dbReference type="NCBIfam" id="TIGR02454">
    <property type="entry name" value="ECF_T_CbiQ"/>
    <property type="match status" value="1"/>
</dbReference>
<dbReference type="InterPro" id="IPR052770">
    <property type="entry name" value="Cobalt_transport_CbiQ"/>
</dbReference>
<keyword evidence="4 6" id="KW-1133">Transmembrane helix</keyword>
<dbReference type="RefSeq" id="WP_168549164.1">
    <property type="nucleotide sequence ID" value="NZ_JAAXPR010000009.1"/>
</dbReference>
<dbReference type="Pfam" id="PF02361">
    <property type="entry name" value="CbiQ"/>
    <property type="match status" value="1"/>
</dbReference>
<dbReference type="GO" id="GO:0006824">
    <property type="term" value="P:cobalt ion transport"/>
    <property type="evidence" value="ECO:0007669"/>
    <property type="project" value="InterPro"/>
</dbReference>
<dbReference type="GO" id="GO:0043190">
    <property type="term" value="C:ATP-binding cassette (ABC) transporter complex"/>
    <property type="evidence" value="ECO:0007669"/>
    <property type="project" value="InterPro"/>
</dbReference>
<evidence type="ECO:0000256" key="4">
    <source>
        <dbReference type="ARBA" id="ARBA00022989"/>
    </source>
</evidence>
<evidence type="ECO:0000313" key="8">
    <source>
        <dbReference type="Proteomes" id="UP000522720"/>
    </source>
</evidence>
<evidence type="ECO:0000256" key="2">
    <source>
        <dbReference type="ARBA" id="ARBA00022475"/>
    </source>
</evidence>
<sequence length="221" mass="25545">MLIFDYYAYRNRWVGVNPKIKVSLYVLSLGISFSGILSWQLGLLSVLVPLTLYVGRIHWRSYAKWVAVSVPFVFISLVTILFSISRTLPAETLWSWRLGSYVLNIEPAAYQQTLALLVRVYVSLAATFFLTVTTPFPQLISLCRKARVPKELIELVVLMYRFIFMFLHEFLVMRDTLDLKFGFGGVKQSYQTLGLLSSQLFTRLIQANQHVVEMLEIRFDQ</sequence>
<gene>
    <name evidence="7" type="primary">cbiQ</name>
    <name evidence="7" type="ORF">HF992_06035</name>
</gene>
<organism evidence="7 8">
    <name type="scientific">Streptococcus ovuberis</name>
    <dbReference type="NCBI Taxonomy" id="1936207"/>
    <lineage>
        <taxon>Bacteria</taxon>
        <taxon>Bacillati</taxon>
        <taxon>Bacillota</taxon>
        <taxon>Bacilli</taxon>
        <taxon>Lactobacillales</taxon>
        <taxon>Streptococcaceae</taxon>
        <taxon>Streptococcus</taxon>
    </lineage>
</organism>
<reference evidence="7 8" key="1">
    <citation type="submission" date="2020-04" db="EMBL/GenBank/DDBJ databases">
        <title>MicrobeNet Type strains.</title>
        <authorList>
            <person name="Nicholson A.C."/>
        </authorList>
    </citation>
    <scope>NUCLEOTIDE SEQUENCE [LARGE SCALE GENOMIC DNA]</scope>
    <source>
        <strain evidence="7 8">CCUG 69612</strain>
    </source>
</reference>
<dbReference type="PANTHER" id="PTHR43723:SF1">
    <property type="entry name" value="COBALT TRANSPORT PROTEIN CBIQ"/>
    <property type="match status" value="1"/>
</dbReference>
<comment type="subcellular location">
    <subcellularLocation>
        <location evidence="1">Cell membrane</location>
        <topology evidence="1">Multi-pass membrane protein</topology>
    </subcellularLocation>
</comment>
<dbReference type="AlphaFoldDB" id="A0A7X6N1D9"/>
<dbReference type="Proteomes" id="UP000522720">
    <property type="component" value="Unassembled WGS sequence"/>
</dbReference>
<keyword evidence="8" id="KW-1185">Reference proteome</keyword>
<feature type="transmembrane region" description="Helical" evidence="6">
    <location>
        <begin position="65"/>
        <end position="88"/>
    </location>
</feature>
<feature type="transmembrane region" description="Helical" evidence="6">
    <location>
        <begin position="22"/>
        <end position="53"/>
    </location>
</feature>
<dbReference type="CDD" id="cd16914">
    <property type="entry name" value="EcfT"/>
    <property type="match status" value="1"/>
</dbReference>
<evidence type="ECO:0000256" key="5">
    <source>
        <dbReference type="ARBA" id="ARBA00023136"/>
    </source>
</evidence>
<evidence type="ECO:0000256" key="3">
    <source>
        <dbReference type="ARBA" id="ARBA00022692"/>
    </source>
</evidence>
<dbReference type="PANTHER" id="PTHR43723">
    <property type="entry name" value="COBALT TRANSPORT PROTEIN CBIQ"/>
    <property type="match status" value="1"/>
</dbReference>
<dbReference type="InterPro" id="IPR003339">
    <property type="entry name" value="ABC/ECF_trnsptr_transmembrane"/>
</dbReference>
<dbReference type="InterPro" id="IPR012809">
    <property type="entry name" value="ECF_CbiQ"/>
</dbReference>
<accession>A0A7X6N1D9</accession>
<evidence type="ECO:0000256" key="6">
    <source>
        <dbReference type="SAM" id="Phobius"/>
    </source>
</evidence>
<feature type="transmembrane region" description="Helical" evidence="6">
    <location>
        <begin position="108"/>
        <end position="132"/>
    </location>
</feature>
<dbReference type="EMBL" id="JAAXPR010000009">
    <property type="protein sequence ID" value="NKZ20407.1"/>
    <property type="molecule type" value="Genomic_DNA"/>
</dbReference>
<feature type="transmembrane region" description="Helical" evidence="6">
    <location>
        <begin position="152"/>
        <end position="171"/>
    </location>
</feature>
<evidence type="ECO:0000313" key="7">
    <source>
        <dbReference type="EMBL" id="NKZ20407.1"/>
    </source>
</evidence>
<keyword evidence="2" id="KW-1003">Cell membrane</keyword>
<keyword evidence="3 6" id="KW-0812">Transmembrane</keyword>
<name>A0A7X6N1D9_9STRE</name>
<protein>
    <submittedName>
        <fullName evidence="7">Cobalt ECF transporter T component CbiQ</fullName>
    </submittedName>
</protein>
<keyword evidence="5 6" id="KW-0472">Membrane</keyword>
<evidence type="ECO:0000256" key="1">
    <source>
        <dbReference type="ARBA" id="ARBA00004651"/>
    </source>
</evidence>
<comment type="caution">
    <text evidence="7">The sequence shown here is derived from an EMBL/GenBank/DDBJ whole genome shotgun (WGS) entry which is preliminary data.</text>
</comment>